<evidence type="ECO:0000313" key="2">
    <source>
        <dbReference type="EMBL" id="AUD01450.1"/>
    </source>
</evidence>
<dbReference type="AlphaFoldDB" id="A0A2K8YUZ0"/>
<dbReference type="EMBL" id="CP025096">
    <property type="protein sequence ID" value="AUD01450.1"/>
    <property type="molecule type" value="Genomic_DNA"/>
</dbReference>
<evidence type="ECO:0000259" key="1">
    <source>
        <dbReference type="SMART" id="SM00850"/>
    </source>
</evidence>
<dbReference type="GO" id="GO:0003677">
    <property type="term" value="F:DNA binding"/>
    <property type="evidence" value="ECO:0007669"/>
    <property type="project" value="InterPro"/>
</dbReference>
<evidence type="ECO:0000313" key="3">
    <source>
        <dbReference type="Proteomes" id="UP000232883"/>
    </source>
</evidence>
<accession>A0A2K8YUZ0</accession>
<organism evidence="2 3">
    <name type="scientific">Spirosoma pollinicola</name>
    <dbReference type="NCBI Taxonomy" id="2057025"/>
    <lineage>
        <taxon>Bacteria</taxon>
        <taxon>Pseudomonadati</taxon>
        <taxon>Bacteroidota</taxon>
        <taxon>Cytophagia</taxon>
        <taxon>Cytophagales</taxon>
        <taxon>Cytophagaceae</taxon>
        <taxon>Spirosoma</taxon>
    </lineage>
</organism>
<dbReference type="InterPro" id="IPR007492">
    <property type="entry name" value="LytTR_DNA-bd_dom"/>
</dbReference>
<dbReference type="KEGG" id="spir:CWM47_06270"/>
<protein>
    <recommendedName>
        <fullName evidence="1">HTH LytTR-type domain-containing protein</fullName>
    </recommendedName>
</protein>
<feature type="domain" description="HTH LytTR-type" evidence="1">
    <location>
        <begin position="3"/>
        <end position="91"/>
    </location>
</feature>
<sequence>MLVAFITGDGNYTRLHYSTEKQNLLAITLGKVIIRYPHLVRVSKHAAINYDFVANWEQITKCLFITLNLMGSRTVIKVSRRNEVQVKKELTIQNAML</sequence>
<dbReference type="SMART" id="SM00850">
    <property type="entry name" value="LytTR"/>
    <property type="match status" value="1"/>
</dbReference>
<gene>
    <name evidence="2" type="ORF">CWM47_06270</name>
</gene>
<name>A0A2K8YUZ0_9BACT</name>
<reference evidence="2 3" key="1">
    <citation type="submission" date="2017-11" db="EMBL/GenBank/DDBJ databases">
        <title>Taxonomic description and genome sequences of Spirosoma HA7 sp. nov., isolated from pollen microhabitat of Corylus avellana.</title>
        <authorList>
            <person name="Ambika Manirajan B."/>
            <person name="Suarez C."/>
            <person name="Ratering S."/>
            <person name="Geissler-Plaum R."/>
            <person name="Cardinale M."/>
            <person name="Sylvia S."/>
        </authorList>
    </citation>
    <scope>NUCLEOTIDE SEQUENCE [LARGE SCALE GENOMIC DNA]</scope>
    <source>
        <strain evidence="2 3">HA7</strain>
    </source>
</reference>
<dbReference type="Proteomes" id="UP000232883">
    <property type="component" value="Chromosome"/>
</dbReference>
<proteinExistence type="predicted"/>
<keyword evidence="3" id="KW-1185">Reference proteome</keyword>